<reference evidence="2" key="1">
    <citation type="journal article" date="2017" name="Nat. Ecol. Evol.">
        <title>Genome expansion and lineage-specific genetic innovations in the forest pathogenic fungi Armillaria.</title>
        <authorList>
            <person name="Sipos G."/>
            <person name="Prasanna A.N."/>
            <person name="Walter M.C."/>
            <person name="O'Connor E."/>
            <person name="Balint B."/>
            <person name="Krizsan K."/>
            <person name="Kiss B."/>
            <person name="Hess J."/>
            <person name="Varga T."/>
            <person name="Slot J."/>
            <person name="Riley R."/>
            <person name="Boka B."/>
            <person name="Rigling D."/>
            <person name="Barry K."/>
            <person name="Lee J."/>
            <person name="Mihaltcheva S."/>
            <person name="LaButti K."/>
            <person name="Lipzen A."/>
            <person name="Waldron R."/>
            <person name="Moloney N.M."/>
            <person name="Sperisen C."/>
            <person name="Kredics L."/>
            <person name="Vagvoelgyi C."/>
            <person name="Patrignani A."/>
            <person name="Fitzpatrick D."/>
            <person name="Nagy I."/>
            <person name="Doyle S."/>
            <person name="Anderson J.B."/>
            <person name="Grigoriev I.V."/>
            <person name="Gueldener U."/>
            <person name="Muensterkoetter M."/>
            <person name="Nagy L.G."/>
        </authorList>
    </citation>
    <scope>NUCLEOTIDE SEQUENCE [LARGE SCALE GENOMIC DNA]</scope>
    <source>
        <strain evidence="2">Ar21-2</strain>
    </source>
</reference>
<gene>
    <name evidence="1" type="ORF">ARMGADRAFT_822955</name>
</gene>
<dbReference type="InParanoid" id="A0A2H3CXF1"/>
<evidence type="ECO:0000313" key="2">
    <source>
        <dbReference type="Proteomes" id="UP000217790"/>
    </source>
</evidence>
<proteinExistence type="predicted"/>
<name>A0A2H3CXF1_ARMGA</name>
<evidence type="ECO:0000313" key="1">
    <source>
        <dbReference type="EMBL" id="PBK80763.1"/>
    </source>
</evidence>
<dbReference type="Proteomes" id="UP000217790">
    <property type="component" value="Unassembled WGS sequence"/>
</dbReference>
<keyword evidence="2" id="KW-1185">Reference proteome</keyword>
<organism evidence="1 2">
    <name type="scientific">Armillaria gallica</name>
    <name type="common">Bulbous honey fungus</name>
    <name type="synonym">Armillaria bulbosa</name>
    <dbReference type="NCBI Taxonomy" id="47427"/>
    <lineage>
        <taxon>Eukaryota</taxon>
        <taxon>Fungi</taxon>
        <taxon>Dikarya</taxon>
        <taxon>Basidiomycota</taxon>
        <taxon>Agaricomycotina</taxon>
        <taxon>Agaricomycetes</taxon>
        <taxon>Agaricomycetidae</taxon>
        <taxon>Agaricales</taxon>
        <taxon>Marasmiineae</taxon>
        <taxon>Physalacriaceae</taxon>
        <taxon>Armillaria</taxon>
    </lineage>
</organism>
<sequence>MLQDGALERQSSREQDFFIFPGQHIEQTLNVMAMSAPEMTKTCYPAFTLSHLCTSIHTFVFFDLFFRKSVPLTYGWTTCLFICVPFRASRGEGMPAPEMAAFALFYLCTSIFSSRNLSIKTSTWRTDDSPPAPFAFISQLIRIRHCSNTPQRLLSGVPRGSRLQTKGSRKIS</sequence>
<accession>A0A2H3CXF1</accession>
<dbReference type="AlphaFoldDB" id="A0A2H3CXF1"/>
<dbReference type="EMBL" id="KZ293740">
    <property type="protein sequence ID" value="PBK80763.1"/>
    <property type="molecule type" value="Genomic_DNA"/>
</dbReference>
<protein>
    <submittedName>
        <fullName evidence="1">Uncharacterized protein</fullName>
    </submittedName>
</protein>